<keyword evidence="15" id="KW-1185">Reference proteome</keyword>
<evidence type="ECO:0000256" key="11">
    <source>
        <dbReference type="SAM" id="Phobius"/>
    </source>
</evidence>
<evidence type="ECO:0000256" key="1">
    <source>
        <dbReference type="ARBA" id="ARBA00000085"/>
    </source>
</evidence>
<evidence type="ECO:0000256" key="3">
    <source>
        <dbReference type="ARBA" id="ARBA00012438"/>
    </source>
</evidence>
<dbReference type="CDD" id="cd16922">
    <property type="entry name" value="HATPase_EvgS-ArcB-TorS-like"/>
    <property type="match status" value="1"/>
</dbReference>
<evidence type="ECO:0000256" key="5">
    <source>
        <dbReference type="ARBA" id="ARBA00022553"/>
    </source>
</evidence>
<evidence type="ECO:0000256" key="2">
    <source>
        <dbReference type="ARBA" id="ARBA00004651"/>
    </source>
</evidence>
<keyword evidence="5 9" id="KW-0597">Phosphoprotein</keyword>
<comment type="subcellular location">
    <subcellularLocation>
        <location evidence="2">Cell membrane</location>
        <topology evidence="2">Multi-pass membrane protein</topology>
    </subcellularLocation>
</comment>
<feature type="transmembrane region" description="Helical" evidence="11">
    <location>
        <begin position="12"/>
        <end position="33"/>
    </location>
</feature>
<feature type="transmembrane region" description="Helical" evidence="11">
    <location>
        <begin position="297"/>
        <end position="317"/>
    </location>
</feature>
<dbReference type="EC" id="2.7.13.3" evidence="3"/>
<dbReference type="SUPFAM" id="SSF47384">
    <property type="entry name" value="Homodimeric domain of signal transducing histidine kinase"/>
    <property type="match status" value="1"/>
</dbReference>
<organism evidence="14 15">
    <name type="scientific">Pelagicoccus albus</name>
    <dbReference type="NCBI Taxonomy" id="415222"/>
    <lineage>
        <taxon>Bacteria</taxon>
        <taxon>Pseudomonadati</taxon>
        <taxon>Verrucomicrobiota</taxon>
        <taxon>Opitutia</taxon>
        <taxon>Puniceicoccales</taxon>
        <taxon>Pelagicoccaceae</taxon>
        <taxon>Pelagicoccus</taxon>
    </lineage>
</organism>
<evidence type="ECO:0000256" key="6">
    <source>
        <dbReference type="ARBA" id="ARBA00022692"/>
    </source>
</evidence>
<dbReference type="Proteomes" id="UP000526501">
    <property type="component" value="Unassembled WGS sequence"/>
</dbReference>
<sequence length="1219" mass="134460">MTVSDNADTKALKLAYLATGTLLVAFSILGSRLSWAQNSLLHTIVASATATIALALGVVFFARHSINQDSTKLIVGASLIGTGLLDALQLVLSSFPAPTFFYGTGGQLESWSWLTPRLFLASSLLASCLYEQRRKRLGVAGNIKGSYLLGGSLSLSLLCGLFFSLVPLPSPYSSSSLFSNASELIPGLIFVIALICYLKKGDWKHEALDHWLILGLIANVVCQVLSMPFSEHQHDGFAQSGHALKLVAYLLIAVGIILNLLKPKRENRDLSFPPLSEKTEQEFEKTKKSRFGLTSKLILGSSIIVIFTAGTIAYTGYANYARAIEEVETKVLNSKESQSSTYLKTVFEELKGKTLFLSKTPPIQGIVRATKSDGWDQEDASNLDQWKNRLAEIFTRFLESNPQIQQVRYIGLSDGGKELVRVDQTSLGIFRVPENGLQRKGSRGYFQSGKQLKDGQVYLTDIELNREHGEISLPHTPTIRGVTPVYSQGQLFGIVVLNLDLSLTYRTMLSQQEGSFSTFIANSKGEYLLHGDPKRTFAFEFGKSDRIFDDYPVLEELSPSFEESTTVAQMDESGSKGTLAVRLINLDPNPSDRFIYLVKHANMTANIQESAISPSVAITAGVLVAGFSMILAWIFAVTVSQPLRYISWAAKIYGDSGTQIPLPVKGQGEVGVLARSLFFLQEQINLRTQDLTDSNRRLEEALDEANTANQATRAKSEFLATMSHEIRTPMSGLIGILDLLSSEIPDESQSQLKVAQESASDLLVLINYILDFSKIEAGKLELEDKEFDLIKLLDSVSNLFSPMAEQKGLNFLVTPTVEAALKLRGDRHRLRQVITNLINNALKFTDEGEIELSAEVIESQDRSKVLQIAIRDTGLGIPEESLDQLFDAFEQVKSTSERNFGGTGLGLTISSQIVQAMGGKITVSSREGTGSTFIVQIPLSDQYEKSDCTAKIYTASQKRILIFDGNTRRSEHYAAWLRHWGFQCDVATRLSELTTLFNTSASKGGYAFSIIDSSRYTAHLDYWEGSAKETDAFKGTIHFLVGKVSEADVKRGGLQSVAELPKPVSLLELHRRLSAKPAQPETIAKPATDYLDLSKRKVLIVDDNPTNRLIIGQFMIRNHKIDPDKAVDGLEAFELIKEKPYDLILMDIMMPKMDGFEVCRQVRAGAAGETNQNTPIIAITANASEKDRNACIEAGMTDYLRKPVKQEEVARVAKTWVQN</sequence>
<dbReference type="Pfam" id="PF21623">
    <property type="entry name" value="HK_sensor_dom_bact"/>
    <property type="match status" value="1"/>
</dbReference>
<dbReference type="SMART" id="SM00387">
    <property type="entry name" value="HATPase_c"/>
    <property type="match status" value="1"/>
</dbReference>
<evidence type="ECO:0000259" key="13">
    <source>
        <dbReference type="PROSITE" id="PS50110"/>
    </source>
</evidence>
<protein>
    <recommendedName>
        <fullName evidence="3">histidine kinase</fullName>
        <ecNumber evidence="3">2.7.13.3</ecNumber>
    </recommendedName>
</protein>
<evidence type="ECO:0000256" key="8">
    <source>
        <dbReference type="ARBA" id="ARBA00023012"/>
    </source>
</evidence>
<keyword evidence="8" id="KW-0902">Two-component regulatory system</keyword>
<dbReference type="CDD" id="cd17546">
    <property type="entry name" value="REC_hyHK_CKI1_RcsC-like"/>
    <property type="match status" value="1"/>
</dbReference>
<dbReference type="PROSITE" id="PS50110">
    <property type="entry name" value="RESPONSE_REGULATORY"/>
    <property type="match status" value="1"/>
</dbReference>
<comment type="catalytic activity">
    <reaction evidence="1">
        <text>ATP + protein L-histidine = ADP + protein N-phospho-L-histidine.</text>
        <dbReference type="EC" id="2.7.13.3"/>
    </reaction>
</comment>
<evidence type="ECO:0000256" key="4">
    <source>
        <dbReference type="ARBA" id="ARBA00022475"/>
    </source>
</evidence>
<dbReference type="InterPro" id="IPR004358">
    <property type="entry name" value="Sig_transdc_His_kin-like_C"/>
</dbReference>
<dbReference type="FunFam" id="3.30.565.10:FF:000010">
    <property type="entry name" value="Sensor histidine kinase RcsC"/>
    <property type="match status" value="1"/>
</dbReference>
<feature type="transmembrane region" description="Helical" evidence="11">
    <location>
        <begin position="146"/>
        <end position="165"/>
    </location>
</feature>
<dbReference type="GO" id="GO:0005886">
    <property type="term" value="C:plasma membrane"/>
    <property type="evidence" value="ECO:0007669"/>
    <property type="project" value="UniProtKB-SubCell"/>
</dbReference>
<dbReference type="Gene3D" id="3.30.450.20">
    <property type="entry name" value="PAS domain"/>
    <property type="match status" value="1"/>
</dbReference>
<dbReference type="Gene3D" id="6.10.340.10">
    <property type="match status" value="1"/>
</dbReference>
<feature type="transmembrane region" description="Helical" evidence="11">
    <location>
        <begin position="111"/>
        <end position="130"/>
    </location>
</feature>
<dbReference type="PANTHER" id="PTHR45339">
    <property type="entry name" value="HYBRID SIGNAL TRANSDUCTION HISTIDINE KINASE J"/>
    <property type="match status" value="1"/>
</dbReference>
<dbReference type="Pfam" id="PF00512">
    <property type="entry name" value="HisKA"/>
    <property type="match status" value="1"/>
</dbReference>
<keyword evidence="6 11" id="KW-0812">Transmembrane</keyword>
<comment type="caution">
    <text evidence="14">The sequence shown here is derived from an EMBL/GenBank/DDBJ whole genome shotgun (WGS) entry which is preliminary data.</text>
</comment>
<feature type="coiled-coil region" evidence="10">
    <location>
        <begin position="688"/>
        <end position="715"/>
    </location>
</feature>
<feature type="transmembrane region" description="Helical" evidence="11">
    <location>
        <begin position="39"/>
        <end position="61"/>
    </location>
</feature>
<evidence type="ECO:0000256" key="9">
    <source>
        <dbReference type="PROSITE-ProRule" id="PRU00169"/>
    </source>
</evidence>
<dbReference type="SUPFAM" id="SSF52172">
    <property type="entry name" value="CheY-like"/>
    <property type="match status" value="1"/>
</dbReference>
<dbReference type="Pfam" id="PF00072">
    <property type="entry name" value="Response_reg"/>
    <property type="match status" value="1"/>
</dbReference>
<name>A0A7X1B7G4_9BACT</name>
<dbReference type="Gene3D" id="3.40.50.2300">
    <property type="match status" value="1"/>
</dbReference>
<dbReference type="Gene3D" id="1.10.287.130">
    <property type="match status" value="1"/>
</dbReference>
<dbReference type="SUPFAM" id="SSF103190">
    <property type="entry name" value="Sensory domain-like"/>
    <property type="match status" value="1"/>
</dbReference>
<dbReference type="PRINTS" id="PR00344">
    <property type="entry name" value="BCTRLSENSOR"/>
</dbReference>
<dbReference type="CDD" id="cd00082">
    <property type="entry name" value="HisKA"/>
    <property type="match status" value="1"/>
</dbReference>
<keyword evidence="4" id="KW-1003">Cell membrane</keyword>
<keyword evidence="7 11" id="KW-1133">Transmembrane helix</keyword>
<evidence type="ECO:0000313" key="14">
    <source>
        <dbReference type="EMBL" id="MBC2606976.1"/>
    </source>
</evidence>
<feature type="modified residue" description="4-aspartylphosphate" evidence="9">
    <location>
        <position position="1147"/>
    </location>
</feature>
<dbReference type="SMART" id="SM00448">
    <property type="entry name" value="REC"/>
    <property type="match status" value="1"/>
</dbReference>
<dbReference type="GO" id="GO:0000155">
    <property type="term" value="F:phosphorelay sensor kinase activity"/>
    <property type="evidence" value="ECO:0007669"/>
    <property type="project" value="InterPro"/>
</dbReference>
<dbReference type="InterPro" id="IPR003594">
    <property type="entry name" value="HATPase_dom"/>
</dbReference>
<dbReference type="InterPro" id="IPR048760">
    <property type="entry name" value="VP0354-like_sensor_dom"/>
</dbReference>
<dbReference type="InterPro" id="IPR036890">
    <property type="entry name" value="HATPase_C_sf"/>
</dbReference>
<evidence type="ECO:0000256" key="7">
    <source>
        <dbReference type="ARBA" id="ARBA00022989"/>
    </source>
</evidence>
<dbReference type="InterPro" id="IPR036097">
    <property type="entry name" value="HisK_dim/P_sf"/>
</dbReference>
<dbReference type="AlphaFoldDB" id="A0A7X1B7G4"/>
<dbReference type="SMART" id="SM00388">
    <property type="entry name" value="HisKA"/>
    <property type="match status" value="1"/>
</dbReference>
<evidence type="ECO:0000256" key="10">
    <source>
        <dbReference type="SAM" id="Coils"/>
    </source>
</evidence>
<feature type="domain" description="Response regulatory" evidence="13">
    <location>
        <begin position="1097"/>
        <end position="1217"/>
    </location>
</feature>
<feature type="transmembrane region" description="Helical" evidence="11">
    <location>
        <begin position="210"/>
        <end position="230"/>
    </location>
</feature>
<feature type="transmembrane region" description="Helical" evidence="11">
    <location>
        <begin position="177"/>
        <end position="198"/>
    </location>
</feature>
<evidence type="ECO:0000313" key="15">
    <source>
        <dbReference type="Proteomes" id="UP000526501"/>
    </source>
</evidence>
<dbReference type="InterPro" id="IPR003661">
    <property type="entry name" value="HisK_dim/P_dom"/>
</dbReference>
<dbReference type="SUPFAM" id="SSF55874">
    <property type="entry name" value="ATPase domain of HSP90 chaperone/DNA topoisomerase II/histidine kinase"/>
    <property type="match status" value="1"/>
</dbReference>
<feature type="transmembrane region" description="Helical" evidence="11">
    <location>
        <begin position="73"/>
        <end position="91"/>
    </location>
</feature>
<dbReference type="RefSeq" id="WP_185660841.1">
    <property type="nucleotide sequence ID" value="NZ_CAWPOO010000012.1"/>
</dbReference>
<keyword evidence="11" id="KW-0472">Membrane</keyword>
<dbReference type="InterPro" id="IPR011006">
    <property type="entry name" value="CheY-like_superfamily"/>
</dbReference>
<feature type="transmembrane region" description="Helical" evidence="11">
    <location>
        <begin position="242"/>
        <end position="261"/>
    </location>
</feature>
<dbReference type="EMBL" id="JACHVC010000012">
    <property type="protein sequence ID" value="MBC2606976.1"/>
    <property type="molecule type" value="Genomic_DNA"/>
</dbReference>
<dbReference type="InterPro" id="IPR005467">
    <property type="entry name" value="His_kinase_dom"/>
</dbReference>
<dbReference type="Gene3D" id="3.30.565.10">
    <property type="entry name" value="Histidine kinase-like ATPase, C-terminal domain"/>
    <property type="match status" value="1"/>
</dbReference>
<proteinExistence type="predicted"/>
<accession>A0A7X1B7G4</accession>
<dbReference type="Pfam" id="PF17159">
    <property type="entry name" value="MASE3"/>
    <property type="match status" value="1"/>
</dbReference>
<dbReference type="InterPro" id="IPR033425">
    <property type="entry name" value="MASE3"/>
</dbReference>
<reference evidence="14 15" key="1">
    <citation type="submission" date="2020-07" db="EMBL/GenBank/DDBJ databases">
        <authorList>
            <person name="Feng X."/>
        </authorList>
    </citation>
    <scope>NUCLEOTIDE SEQUENCE [LARGE SCALE GENOMIC DNA]</scope>
    <source>
        <strain evidence="14 15">JCM23202</strain>
    </source>
</reference>
<dbReference type="InterPro" id="IPR029151">
    <property type="entry name" value="Sensor-like_sf"/>
</dbReference>
<dbReference type="InterPro" id="IPR001789">
    <property type="entry name" value="Sig_transdc_resp-reg_receiver"/>
</dbReference>
<gene>
    <name evidence="14" type="ORF">H5P27_13060</name>
</gene>
<keyword evidence="10" id="KW-0175">Coiled coil</keyword>
<feature type="domain" description="Histidine kinase" evidence="12">
    <location>
        <begin position="721"/>
        <end position="941"/>
    </location>
</feature>
<evidence type="ECO:0000259" key="12">
    <source>
        <dbReference type="PROSITE" id="PS50109"/>
    </source>
</evidence>
<dbReference type="PROSITE" id="PS50109">
    <property type="entry name" value="HIS_KIN"/>
    <property type="match status" value="1"/>
</dbReference>
<dbReference type="Pfam" id="PF02518">
    <property type="entry name" value="HATPase_c"/>
    <property type="match status" value="1"/>
</dbReference>
<dbReference type="PANTHER" id="PTHR45339:SF1">
    <property type="entry name" value="HYBRID SIGNAL TRANSDUCTION HISTIDINE KINASE J"/>
    <property type="match status" value="1"/>
</dbReference>